<gene>
    <name evidence="8" type="ORF">GH815_03455</name>
</gene>
<feature type="domain" description="HAMP" evidence="7">
    <location>
        <begin position="85"/>
        <end position="139"/>
    </location>
</feature>
<dbReference type="GO" id="GO:0007165">
    <property type="term" value="P:signal transduction"/>
    <property type="evidence" value="ECO:0007669"/>
    <property type="project" value="UniProtKB-KW"/>
</dbReference>
<protein>
    <submittedName>
        <fullName evidence="8">HAMP domain-containing protein</fullName>
    </submittedName>
</protein>
<dbReference type="InterPro" id="IPR004089">
    <property type="entry name" value="MCPsignal_dom"/>
</dbReference>
<dbReference type="Gene3D" id="6.10.340.10">
    <property type="match status" value="1"/>
</dbReference>
<evidence type="ECO:0000313" key="9">
    <source>
        <dbReference type="Proteomes" id="UP000466730"/>
    </source>
</evidence>
<dbReference type="OrthoDB" id="8482111at2"/>
<dbReference type="InterPro" id="IPR051310">
    <property type="entry name" value="MCP_chemotaxis"/>
</dbReference>
<dbReference type="Gene3D" id="1.10.287.950">
    <property type="entry name" value="Methyl-accepting chemotaxis protein"/>
    <property type="match status" value="1"/>
</dbReference>
<dbReference type="SMART" id="SM00304">
    <property type="entry name" value="HAMP"/>
    <property type="match status" value="2"/>
</dbReference>
<dbReference type="PROSITE" id="PS50885">
    <property type="entry name" value="HAMP"/>
    <property type="match status" value="1"/>
</dbReference>
<dbReference type="EMBL" id="WJPO01000003">
    <property type="protein sequence ID" value="MRH20041.1"/>
    <property type="molecule type" value="Genomic_DNA"/>
</dbReference>
<accession>A0A844B1P3</accession>
<evidence type="ECO:0000313" key="8">
    <source>
        <dbReference type="EMBL" id="MRH20041.1"/>
    </source>
</evidence>
<dbReference type="SMART" id="SM00283">
    <property type="entry name" value="MA"/>
    <property type="match status" value="1"/>
</dbReference>
<proteinExistence type="inferred from homology"/>
<feature type="compositionally biased region" description="Low complexity" evidence="4">
    <location>
        <begin position="316"/>
        <end position="339"/>
    </location>
</feature>
<evidence type="ECO:0000256" key="5">
    <source>
        <dbReference type="SAM" id="Phobius"/>
    </source>
</evidence>
<dbReference type="RefSeq" id="WP_153747358.1">
    <property type="nucleotide sequence ID" value="NZ_BAAADI010000006.1"/>
</dbReference>
<evidence type="ECO:0000259" key="6">
    <source>
        <dbReference type="PROSITE" id="PS50111"/>
    </source>
</evidence>
<organism evidence="8 9">
    <name type="scientific">Rhodovulum strictum</name>
    <dbReference type="NCBI Taxonomy" id="58314"/>
    <lineage>
        <taxon>Bacteria</taxon>
        <taxon>Pseudomonadati</taxon>
        <taxon>Pseudomonadota</taxon>
        <taxon>Alphaproteobacteria</taxon>
        <taxon>Rhodobacterales</taxon>
        <taxon>Paracoccaceae</taxon>
        <taxon>Rhodovulum</taxon>
    </lineage>
</organism>
<reference evidence="8 9" key="1">
    <citation type="submission" date="2019-11" db="EMBL/GenBank/DDBJ databases">
        <title>Draft Whole-Genome sequence of the marine photosynthetic bacterium Rhodovulum strictum DSM 11289.</title>
        <authorList>
            <person name="Kyndt J.A."/>
            <person name="Meyer T.E."/>
        </authorList>
    </citation>
    <scope>NUCLEOTIDE SEQUENCE [LARGE SCALE GENOMIC DNA]</scope>
    <source>
        <strain evidence="8 9">DSM 11289</strain>
    </source>
</reference>
<dbReference type="GO" id="GO:0006935">
    <property type="term" value="P:chemotaxis"/>
    <property type="evidence" value="ECO:0007669"/>
    <property type="project" value="UniProtKB-KW"/>
</dbReference>
<dbReference type="InterPro" id="IPR004090">
    <property type="entry name" value="Chemotax_Me-accpt_rcpt"/>
</dbReference>
<keyword evidence="9" id="KW-1185">Reference proteome</keyword>
<evidence type="ECO:0000256" key="3">
    <source>
        <dbReference type="PROSITE-ProRule" id="PRU00284"/>
    </source>
</evidence>
<dbReference type="InterPro" id="IPR003660">
    <property type="entry name" value="HAMP_dom"/>
</dbReference>
<feature type="region of interest" description="Disordered" evidence="4">
    <location>
        <begin position="316"/>
        <end position="363"/>
    </location>
</feature>
<feature type="domain" description="Methyl-accepting transducer" evidence="6">
    <location>
        <begin position="186"/>
        <end position="302"/>
    </location>
</feature>
<dbReference type="PANTHER" id="PTHR43531">
    <property type="entry name" value="PROTEIN ICFG"/>
    <property type="match status" value="1"/>
</dbReference>
<keyword evidence="3" id="KW-0807">Transducer</keyword>
<dbReference type="GO" id="GO:0016020">
    <property type="term" value="C:membrane"/>
    <property type="evidence" value="ECO:0007669"/>
    <property type="project" value="InterPro"/>
</dbReference>
<dbReference type="Pfam" id="PF00015">
    <property type="entry name" value="MCPsignal"/>
    <property type="match status" value="1"/>
</dbReference>
<evidence type="ECO:0000256" key="4">
    <source>
        <dbReference type="SAM" id="MobiDB-lite"/>
    </source>
</evidence>
<keyword evidence="5" id="KW-0472">Membrane</keyword>
<dbReference type="PROSITE" id="PS50111">
    <property type="entry name" value="CHEMOTAXIS_TRANSDUC_2"/>
    <property type="match status" value="1"/>
</dbReference>
<dbReference type="AlphaFoldDB" id="A0A844B1P3"/>
<comment type="similarity">
    <text evidence="2">Belongs to the methyl-accepting chemotaxis (MCP) protein family.</text>
</comment>
<evidence type="ECO:0000259" key="7">
    <source>
        <dbReference type="PROSITE" id="PS50885"/>
    </source>
</evidence>
<evidence type="ECO:0000256" key="1">
    <source>
        <dbReference type="ARBA" id="ARBA00022500"/>
    </source>
</evidence>
<evidence type="ECO:0000256" key="2">
    <source>
        <dbReference type="ARBA" id="ARBA00029447"/>
    </source>
</evidence>
<sequence>MLTPDAVKVAEGDQKTARELEITGQSYAARIIPVADFAGNTAGLVHVMVPPSAYLAIAGQMRLLAIGGGAVALLAGLGFAVVFSGQISKTLLRMIAKMRRLAGGDLDLDFQSDRRIGGEVGQMAEALVHFRESIAEELVLKRERDAAAAHQKAVVDILAEGYDALRRDYNATVASLAELIADISDAAQTINASVAAINGSAHELSQRTENAAATLQETAAALQDLTTSISATAEGARGADAISRDAIGKARSGSQMLGETVRAMGEIDASAGEIARIIHVIDDIAFQTNLLALNAGVEAARAATLAWSPRKCAPLPSAPARRWAPSSRRSRGSQSGSARLPSWPANSRWGWARSTSRPASSTT</sequence>
<feature type="compositionally biased region" description="Low complexity" evidence="4">
    <location>
        <begin position="352"/>
        <end position="363"/>
    </location>
</feature>
<keyword evidence="5" id="KW-0812">Transmembrane</keyword>
<dbReference type="Proteomes" id="UP000466730">
    <property type="component" value="Unassembled WGS sequence"/>
</dbReference>
<dbReference type="SUPFAM" id="SSF58104">
    <property type="entry name" value="Methyl-accepting chemotaxis protein (MCP) signaling domain"/>
    <property type="match status" value="1"/>
</dbReference>
<name>A0A844B1P3_9RHOB</name>
<dbReference type="PANTHER" id="PTHR43531:SF11">
    <property type="entry name" value="METHYL-ACCEPTING CHEMOTAXIS PROTEIN 3"/>
    <property type="match status" value="1"/>
</dbReference>
<keyword evidence="1" id="KW-0145">Chemotaxis</keyword>
<dbReference type="PRINTS" id="PR00260">
    <property type="entry name" value="CHEMTRNSDUCR"/>
</dbReference>
<feature type="transmembrane region" description="Helical" evidence="5">
    <location>
        <begin position="63"/>
        <end position="84"/>
    </location>
</feature>
<keyword evidence="5" id="KW-1133">Transmembrane helix</keyword>
<dbReference type="GO" id="GO:0004888">
    <property type="term" value="F:transmembrane signaling receptor activity"/>
    <property type="evidence" value="ECO:0007669"/>
    <property type="project" value="InterPro"/>
</dbReference>
<comment type="caution">
    <text evidence="8">The sequence shown here is derived from an EMBL/GenBank/DDBJ whole genome shotgun (WGS) entry which is preliminary data.</text>
</comment>